<feature type="non-terminal residue" evidence="1">
    <location>
        <position position="1"/>
    </location>
</feature>
<comment type="caution">
    <text evidence="1">The sequence shown here is derived from an EMBL/GenBank/DDBJ whole genome shotgun (WGS) entry which is preliminary data.</text>
</comment>
<dbReference type="Proteomes" id="UP000195602">
    <property type="component" value="Unassembled WGS sequence"/>
</dbReference>
<reference evidence="1 2" key="1">
    <citation type="submission" date="2017-04" db="EMBL/GenBank/DDBJ databases">
        <title>Draft genome of the yeast Clavispora lusitaniae type strain CBS 6936.</title>
        <authorList>
            <person name="Durrens P."/>
            <person name="Klopp C."/>
            <person name="Biteau N."/>
            <person name="Fitton-Ouhabi V."/>
            <person name="Dementhon K."/>
            <person name="Accoceberry I."/>
            <person name="Sherman D.J."/>
            <person name="Noel T."/>
        </authorList>
    </citation>
    <scope>NUCLEOTIDE SEQUENCE [LARGE SCALE GENOMIC DNA]</scope>
    <source>
        <strain evidence="1 2">CBS 6936</strain>
    </source>
</reference>
<dbReference type="AlphaFoldDB" id="A0AA91PVS5"/>
<gene>
    <name evidence="1" type="ORF">A9F13_20g00066</name>
</gene>
<name>A0AA91PVS5_CLALS</name>
<evidence type="ECO:0000313" key="2">
    <source>
        <dbReference type="Proteomes" id="UP000195602"/>
    </source>
</evidence>
<dbReference type="EMBL" id="LYUB02000020">
    <property type="protein sequence ID" value="OVF06516.1"/>
    <property type="molecule type" value="Genomic_DNA"/>
</dbReference>
<accession>A0AA91PVS5</accession>
<proteinExistence type="predicted"/>
<sequence length="62" mass="7125">VEECLNSNFLKPRAVSENFVKDLVYSAVNFGFNARHTGEITDEVYDRLVETVLKQIEDLNYA</sequence>
<evidence type="ECO:0000313" key="1">
    <source>
        <dbReference type="EMBL" id="OVF06516.1"/>
    </source>
</evidence>
<protein>
    <submittedName>
        <fullName evidence="1">Uncharacterized protein</fullName>
    </submittedName>
</protein>
<organism evidence="1 2">
    <name type="scientific">Clavispora lusitaniae</name>
    <name type="common">Candida lusitaniae</name>
    <dbReference type="NCBI Taxonomy" id="36911"/>
    <lineage>
        <taxon>Eukaryota</taxon>
        <taxon>Fungi</taxon>
        <taxon>Dikarya</taxon>
        <taxon>Ascomycota</taxon>
        <taxon>Saccharomycotina</taxon>
        <taxon>Pichiomycetes</taxon>
        <taxon>Metschnikowiaceae</taxon>
        <taxon>Clavispora</taxon>
    </lineage>
</organism>
<dbReference type="KEGG" id="clus:A9F13_20g00066"/>